<evidence type="ECO:0000259" key="5">
    <source>
        <dbReference type="Pfam" id="PF13439"/>
    </source>
</evidence>
<dbReference type="Proteomes" id="UP001500121">
    <property type="component" value="Unassembled WGS sequence"/>
</dbReference>
<proteinExistence type="predicted"/>
<dbReference type="PANTHER" id="PTHR45947">
    <property type="entry name" value="SULFOQUINOVOSYL TRANSFERASE SQD2"/>
    <property type="match status" value="1"/>
</dbReference>
<feature type="domain" description="Glycosyl transferase family 1" evidence="4">
    <location>
        <begin position="219"/>
        <end position="370"/>
    </location>
</feature>
<reference evidence="7" key="1">
    <citation type="journal article" date="2019" name="Int. J. Syst. Evol. Microbiol.">
        <title>The Global Catalogue of Microorganisms (GCM) 10K type strain sequencing project: providing services to taxonomists for standard genome sequencing and annotation.</title>
        <authorList>
            <consortium name="The Broad Institute Genomics Platform"/>
            <consortium name="The Broad Institute Genome Sequencing Center for Infectious Disease"/>
            <person name="Wu L."/>
            <person name="Ma J."/>
        </authorList>
    </citation>
    <scope>NUCLEOTIDE SEQUENCE [LARGE SCALE GENOMIC DNA]</scope>
    <source>
        <strain evidence="7">JCM 19015</strain>
    </source>
</reference>
<dbReference type="InterPro" id="IPR050194">
    <property type="entry name" value="Glycosyltransferase_grp1"/>
</dbReference>
<evidence type="ECO:0000313" key="7">
    <source>
        <dbReference type="Proteomes" id="UP001500121"/>
    </source>
</evidence>
<dbReference type="PANTHER" id="PTHR45947:SF3">
    <property type="entry name" value="SULFOQUINOVOSYL TRANSFERASE SQD2"/>
    <property type="match status" value="1"/>
</dbReference>
<comment type="caution">
    <text evidence="6">The sequence shown here is derived from an EMBL/GenBank/DDBJ whole genome shotgun (WGS) entry which is preliminary data.</text>
</comment>
<protein>
    <recommendedName>
        <fullName evidence="1">D-inositol 3-phosphate glycosyltransferase</fullName>
    </recommendedName>
</protein>
<evidence type="ECO:0000256" key="2">
    <source>
        <dbReference type="ARBA" id="ARBA00022676"/>
    </source>
</evidence>
<evidence type="ECO:0000256" key="1">
    <source>
        <dbReference type="ARBA" id="ARBA00021292"/>
    </source>
</evidence>
<dbReference type="RefSeq" id="WP_345480448.1">
    <property type="nucleotide sequence ID" value="NZ_BAABLP010000002.1"/>
</dbReference>
<dbReference type="InterPro" id="IPR001296">
    <property type="entry name" value="Glyco_trans_1"/>
</dbReference>
<evidence type="ECO:0000313" key="6">
    <source>
        <dbReference type="EMBL" id="GAA4744385.1"/>
    </source>
</evidence>
<keyword evidence="7" id="KW-1185">Reference proteome</keyword>
<name>A0ABP8Z261_9MICO</name>
<dbReference type="InterPro" id="IPR028098">
    <property type="entry name" value="Glyco_trans_4-like_N"/>
</dbReference>
<dbReference type="Gene3D" id="3.40.50.2000">
    <property type="entry name" value="Glycogen Phosphorylase B"/>
    <property type="match status" value="2"/>
</dbReference>
<dbReference type="EMBL" id="BAABLP010000002">
    <property type="protein sequence ID" value="GAA4744385.1"/>
    <property type="molecule type" value="Genomic_DNA"/>
</dbReference>
<dbReference type="Pfam" id="PF13439">
    <property type="entry name" value="Glyco_transf_4"/>
    <property type="match status" value="1"/>
</dbReference>
<accession>A0ABP8Z261</accession>
<keyword evidence="2" id="KW-0328">Glycosyltransferase</keyword>
<dbReference type="Pfam" id="PF00534">
    <property type="entry name" value="Glycos_transf_1"/>
    <property type="match status" value="1"/>
</dbReference>
<evidence type="ECO:0000259" key="4">
    <source>
        <dbReference type="Pfam" id="PF00534"/>
    </source>
</evidence>
<feature type="domain" description="Glycosyltransferase subfamily 4-like N-terminal" evidence="5">
    <location>
        <begin position="30"/>
        <end position="208"/>
    </location>
</feature>
<sequence length="430" mass="47902">MPSAGAEPIDEAALPRMTVLMGGDTFAPDVNGAASFSVRLAAGIASRGHDVHIIAQSHGQKQGAYREEHLGEVLTVHRLKSFRWPLHDWLRAVYPWAIHRNAARIIDQVRPDVSHMQSHMLIGRGLTNESAKRGIRVVATNHFMPENLIEHTPFPKATWPLITWLAWKDCTRLYRKAAALTTPTRRAAAYLESRTGLRHVHAISCGIRMSDYTPDFGPKPDNRIVFVGRITGEKMLPDLVEAVARLPKELDAQLDLVGEGDQRKALEQLAQRLGVSDRVHFPGRVSDAELRSILTRATVFAMPSTAELQSIATMEAMASGLPVVAADAMALPHLVKDGENGHLFPPRDVAALADRLERVLRMPHDEYEVMQRASLRLLEPHDIDTTITIFERLYRGEEVTDPVTEVPPLSAKVREQFRSIARRARSAMTD</sequence>
<keyword evidence="3" id="KW-0808">Transferase</keyword>
<organism evidence="6 7">
    <name type="scientific">Amnibacterium soli</name>
    <dbReference type="NCBI Taxonomy" id="1282736"/>
    <lineage>
        <taxon>Bacteria</taxon>
        <taxon>Bacillati</taxon>
        <taxon>Actinomycetota</taxon>
        <taxon>Actinomycetes</taxon>
        <taxon>Micrococcales</taxon>
        <taxon>Microbacteriaceae</taxon>
        <taxon>Amnibacterium</taxon>
    </lineage>
</organism>
<gene>
    <name evidence="6" type="ORF">GCM10025783_15070</name>
</gene>
<dbReference type="SUPFAM" id="SSF53756">
    <property type="entry name" value="UDP-Glycosyltransferase/glycogen phosphorylase"/>
    <property type="match status" value="1"/>
</dbReference>
<evidence type="ECO:0000256" key="3">
    <source>
        <dbReference type="ARBA" id="ARBA00022679"/>
    </source>
</evidence>